<dbReference type="VEuPathDB" id="TrichDB:TRFO_42888"/>
<dbReference type="GO" id="GO:0008757">
    <property type="term" value="F:S-adenosylmethionine-dependent methyltransferase activity"/>
    <property type="evidence" value="ECO:0007669"/>
    <property type="project" value="InterPro"/>
</dbReference>
<name>A0A1J4KYL6_9EUKA</name>
<dbReference type="CDD" id="cd02440">
    <property type="entry name" value="AdoMet_MTases"/>
    <property type="match status" value="1"/>
</dbReference>
<dbReference type="RefSeq" id="XP_068367934.1">
    <property type="nucleotide sequence ID" value="XM_068514532.1"/>
</dbReference>
<comment type="caution">
    <text evidence="5">The sequence shown here is derived from an EMBL/GenBank/DDBJ whole genome shotgun (WGS) entry which is preliminary data.</text>
</comment>
<feature type="domain" description="Methyltransferase type 11" evidence="4">
    <location>
        <begin position="122"/>
        <end position="223"/>
    </location>
</feature>
<dbReference type="InterPro" id="IPR051419">
    <property type="entry name" value="Lys/N-term_MeTrsfase_sf"/>
</dbReference>
<dbReference type="InterPro" id="IPR013216">
    <property type="entry name" value="Methyltransf_11"/>
</dbReference>
<dbReference type="Pfam" id="PF08241">
    <property type="entry name" value="Methyltransf_11"/>
    <property type="match status" value="1"/>
</dbReference>
<protein>
    <submittedName>
        <fullName evidence="5">Phosphoethanolamine N-methyltransferase-related protein</fullName>
    </submittedName>
</protein>
<proteinExistence type="inferred from homology"/>
<dbReference type="OrthoDB" id="411785at2759"/>
<keyword evidence="3" id="KW-0808">Transferase</keyword>
<dbReference type="GeneID" id="94849236"/>
<dbReference type="Proteomes" id="UP000179807">
    <property type="component" value="Unassembled WGS sequence"/>
</dbReference>
<keyword evidence="6" id="KW-1185">Reference proteome</keyword>
<evidence type="ECO:0000256" key="1">
    <source>
        <dbReference type="ARBA" id="ARBA00008361"/>
    </source>
</evidence>
<comment type="similarity">
    <text evidence="1">Belongs to the methyltransferase superfamily.</text>
</comment>
<dbReference type="PANTHER" id="PTHR12176">
    <property type="entry name" value="SAM-DEPENDENT METHYLTRANSFERASE SUPERFAMILY PROTEIN"/>
    <property type="match status" value="1"/>
</dbReference>
<keyword evidence="2" id="KW-0489">Methyltransferase</keyword>
<evidence type="ECO:0000256" key="3">
    <source>
        <dbReference type="ARBA" id="ARBA00022679"/>
    </source>
</evidence>
<accession>A0A1J4KYL6</accession>
<dbReference type="EMBL" id="MLAK01000321">
    <property type="protein sequence ID" value="OHT14798.1"/>
    <property type="molecule type" value="Genomic_DNA"/>
</dbReference>
<dbReference type="GO" id="GO:0032259">
    <property type="term" value="P:methylation"/>
    <property type="evidence" value="ECO:0007669"/>
    <property type="project" value="UniProtKB-KW"/>
</dbReference>
<organism evidence="5 6">
    <name type="scientific">Tritrichomonas foetus</name>
    <dbReference type="NCBI Taxonomy" id="1144522"/>
    <lineage>
        <taxon>Eukaryota</taxon>
        <taxon>Metamonada</taxon>
        <taxon>Parabasalia</taxon>
        <taxon>Tritrichomonadida</taxon>
        <taxon>Tritrichomonadidae</taxon>
        <taxon>Tritrichomonas</taxon>
    </lineage>
</organism>
<dbReference type="Gene3D" id="3.40.50.150">
    <property type="entry name" value="Vaccinia Virus protein VP39"/>
    <property type="match status" value="1"/>
</dbReference>
<reference evidence="5" key="1">
    <citation type="submission" date="2016-10" db="EMBL/GenBank/DDBJ databases">
        <authorList>
            <person name="Benchimol M."/>
            <person name="Almeida L.G."/>
            <person name="Vasconcelos A.T."/>
            <person name="Perreira-Neves A."/>
            <person name="Rosa I.A."/>
            <person name="Tasca T."/>
            <person name="Bogo M.R."/>
            <person name="de Souza W."/>
        </authorList>
    </citation>
    <scope>NUCLEOTIDE SEQUENCE [LARGE SCALE GENOMIC DNA]</scope>
    <source>
        <strain evidence="5">K</strain>
    </source>
</reference>
<dbReference type="SUPFAM" id="SSF53335">
    <property type="entry name" value="S-adenosyl-L-methionine-dependent methyltransferases"/>
    <property type="match status" value="1"/>
</dbReference>
<gene>
    <name evidence="5" type="ORF">TRFO_42888</name>
</gene>
<evidence type="ECO:0000259" key="4">
    <source>
        <dbReference type="Pfam" id="PF08241"/>
    </source>
</evidence>
<evidence type="ECO:0000256" key="2">
    <source>
        <dbReference type="ARBA" id="ARBA00022603"/>
    </source>
</evidence>
<evidence type="ECO:0000313" key="5">
    <source>
        <dbReference type="EMBL" id="OHT14798.1"/>
    </source>
</evidence>
<dbReference type="InterPro" id="IPR029063">
    <property type="entry name" value="SAM-dependent_MTases_sf"/>
</dbReference>
<dbReference type="PANTHER" id="PTHR12176:SF79">
    <property type="entry name" value="METHYLTRANSFERASE TYPE 11 DOMAIN-CONTAINING PROTEIN"/>
    <property type="match status" value="1"/>
</dbReference>
<sequence>MINVIISKSMIALEIEQRKLALENQANLDTNNPIENEEESAIIISDEEVEKQLLELENSIEADEEIGEIDEFDQTIDKKDYSNANYWDERYINEDDLFDWYFDWNKISEKIMNYIQDDEICLNLGCGNAKMAVDMEMNPFKYVINIDISHIVIEKMSKRYDIHPNLLFYTMDCSDLKFENDMFDCIIDKGTFDALMCGDSAKDIIYRSMKEIYRALKPGGKFIEISFGKPEKRIPFLKGCDLDWNCEEPVIFESRRNTFHYGYIFIKKE</sequence>
<evidence type="ECO:0000313" key="6">
    <source>
        <dbReference type="Proteomes" id="UP000179807"/>
    </source>
</evidence>
<dbReference type="AlphaFoldDB" id="A0A1J4KYL6"/>